<proteinExistence type="predicted"/>
<gene>
    <name evidence="2" type="ordered locus">Metfor_0119</name>
</gene>
<dbReference type="HOGENOM" id="CLU_073559_0_0_2"/>
<dbReference type="CDD" id="cd02440">
    <property type="entry name" value="AdoMet_MTases"/>
    <property type="match status" value="1"/>
</dbReference>
<evidence type="ECO:0000313" key="3">
    <source>
        <dbReference type="Proteomes" id="UP000010824"/>
    </source>
</evidence>
<dbReference type="InParanoid" id="L0HDQ5"/>
<dbReference type="PANTHER" id="PTHR43464:SF78">
    <property type="entry name" value="SLR1117 PROTEIN"/>
    <property type="match status" value="1"/>
</dbReference>
<reference evidence="2 3" key="2">
    <citation type="journal article" date="2014" name="Genome Announc.">
        <title>Complete Genome Sequence of Methanoregula formicica SMSPT, a Mesophilic Hydrogenotrophic Methanogen Isolated from a Methanogenic Upflow Anaerobic Sludge Blanket Reactor.</title>
        <authorList>
            <person name="Yamamoto K."/>
            <person name="Tamaki H."/>
            <person name="Cadillo-Quiroz H."/>
            <person name="Imachi H."/>
            <person name="Kyrpides N."/>
            <person name="Woyke T."/>
            <person name="Goodwin L."/>
            <person name="Zinder S.H."/>
            <person name="Kamagata Y."/>
            <person name="Liu W.T."/>
        </authorList>
    </citation>
    <scope>NUCLEOTIDE SEQUENCE [LARGE SCALE GENOMIC DNA]</scope>
    <source>
        <strain evidence="3">DSM 22288 / NBRC 105244 / SMSP</strain>
    </source>
</reference>
<dbReference type="Pfam" id="PF13649">
    <property type="entry name" value="Methyltransf_25"/>
    <property type="match status" value="1"/>
</dbReference>
<keyword evidence="3" id="KW-1185">Reference proteome</keyword>
<organism evidence="2 3">
    <name type="scientific">Methanoregula formicica (strain DSM 22288 / NBRC 105244 / SMSP)</name>
    <dbReference type="NCBI Taxonomy" id="593750"/>
    <lineage>
        <taxon>Archaea</taxon>
        <taxon>Methanobacteriati</taxon>
        <taxon>Methanobacteriota</taxon>
        <taxon>Stenosarchaea group</taxon>
        <taxon>Methanomicrobia</taxon>
        <taxon>Methanomicrobiales</taxon>
        <taxon>Methanoregulaceae</taxon>
        <taxon>Methanoregula</taxon>
    </lineage>
</organism>
<dbReference type="KEGG" id="mfo:Metfor_0119"/>
<evidence type="ECO:0000259" key="1">
    <source>
        <dbReference type="Pfam" id="PF13649"/>
    </source>
</evidence>
<dbReference type="AlphaFoldDB" id="L0HDQ5"/>
<dbReference type="GO" id="GO:0032259">
    <property type="term" value="P:methylation"/>
    <property type="evidence" value="ECO:0007669"/>
    <property type="project" value="UniProtKB-KW"/>
</dbReference>
<keyword evidence="2" id="KW-0489">Methyltransferase</keyword>
<keyword evidence="2" id="KW-0808">Transferase</keyword>
<dbReference type="PANTHER" id="PTHR43464">
    <property type="entry name" value="METHYLTRANSFERASE"/>
    <property type="match status" value="1"/>
</dbReference>
<dbReference type="OrthoDB" id="1018at2157"/>
<dbReference type="Proteomes" id="UP000010824">
    <property type="component" value="Chromosome"/>
</dbReference>
<dbReference type="InterPro" id="IPR029063">
    <property type="entry name" value="SAM-dependent_MTases_sf"/>
</dbReference>
<evidence type="ECO:0000313" key="2">
    <source>
        <dbReference type="EMBL" id="AGB01204.1"/>
    </source>
</evidence>
<reference evidence="3" key="1">
    <citation type="submission" date="2011-12" db="EMBL/GenBank/DDBJ databases">
        <title>Complete sequence of Methanoregula formicicum SMSP.</title>
        <authorList>
            <person name="Lucas S."/>
            <person name="Han J."/>
            <person name="Lapidus A."/>
            <person name="Cheng J.-F."/>
            <person name="Goodwin L."/>
            <person name="Pitluck S."/>
            <person name="Peters L."/>
            <person name="Ovchinnikova G."/>
            <person name="Teshima H."/>
            <person name="Detter J.C."/>
            <person name="Han C."/>
            <person name="Tapia R."/>
            <person name="Land M."/>
            <person name="Hauser L."/>
            <person name="Kyrpides N."/>
            <person name="Ivanova N."/>
            <person name="Pagani I."/>
            <person name="Imachi H."/>
            <person name="Tamaki H."/>
            <person name="Sekiguchi Y."/>
            <person name="Kamagata Y."/>
            <person name="Cadillo-Quiroz H."/>
            <person name="Zinder S."/>
            <person name="Liu W.-T."/>
            <person name="Woyke T."/>
        </authorList>
    </citation>
    <scope>NUCLEOTIDE SEQUENCE [LARGE SCALE GENOMIC DNA]</scope>
    <source>
        <strain evidence="3">DSM 22288 / NBRC 105244 / SMSP</strain>
    </source>
</reference>
<dbReference type="Gene3D" id="3.40.50.150">
    <property type="entry name" value="Vaccinia Virus protein VP39"/>
    <property type="match status" value="1"/>
</dbReference>
<accession>L0HDQ5</accession>
<dbReference type="InterPro" id="IPR041698">
    <property type="entry name" value="Methyltransf_25"/>
</dbReference>
<name>L0HDQ5_METFS</name>
<dbReference type="SUPFAM" id="SSF53335">
    <property type="entry name" value="S-adenosyl-L-methionine-dependent methyltransferases"/>
    <property type="match status" value="1"/>
</dbReference>
<dbReference type="EMBL" id="CP003167">
    <property type="protein sequence ID" value="AGB01204.1"/>
    <property type="molecule type" value="Genomic_DNA"/>
</dbReference>
<sequence length="251" mass="28642">MSLPQLPPFFYQIFESLPRQGPGSSEATRKVWSLLPSVPRDAKILDVGCGSGTQTRDLAALTTGTITAVDIHQPFLDKVDAWVRKAGMAHRVKTICASMDALPFDKGSFDLIWSEGAIFIVGFEKGLNLWKPLLKKGGYMVVSDADWFEPNPPEELRKWWESEGYIPVPEEEMKERVKRTGLRLVATYRLPEAGWWDNYHVPMLALTAELRKIHGKDPGNAALLDAFEHEADMYRKYKRWYGYTFFVMQKV</sequence>
<feature type="domain" description="Methyltransferase" evidence="1">
    <location>
        <begin position="44"/>
        <end position="138"/>
    </location>
</feature>
<dbReference type="GO" id="GO:0008168">
    <property type="term" value="F:methyltransferase activity"/>
    <property type="evidence" value="ECO:0007669"/>
    <property type="project" value="UniProtKB-KW"/>
</dbReference>
<dbReference type="eggNOG" id="arCOG01637">
    <property type="taxonomic scope" value="Archaea"/>
</dbReference>
<protein>
    <submittedName>
        <fullName evidence="2">Methyltransferase family protein</fullName>
    </submittedName>
</protein>